<evidence type="ECO:0000256" key="2">
    <source>
        <dbReference type="ARBA" id="ARBA00023125"/>
    </source>
</evidence>
<dbReference type="SUPFAM" id="SSF56349">
    <property type="entry name" value="DNA breaking-rejoining enzymes"/>
    <property type="match status" value="1"/>
</dbReference>
<dbReference type="InterPro" id="IPR050090">
    <property type="entry name" value="Tyrosine_recombinase_XerCD"/>
</dbReference>
<sequence>MAISKYIEDGNEFWKVYVHVRSSADRNRRVQKTITGLKSESEARREEKKIIQKISKDVQQQDNKGLGWGTVVDLWAEEVKMGYLLNVSEKCADEYLSIINKWTKDWSDLFAGDITRAEGRDLIIKLQNANLSKAYQKKIKNIINNVYEWGIEYKHIKGRVDGPLKGLIVKVDEEKPPEILTLEEIKKFLMSAKILGSKWFYLWSAAILTGMRSGELHALSWSRIDLEKDLIMVHESYDSTKKCIGPTKGRYWRTVPINSSLKSLLLELRQKPESHISPFVFPRFKEWDNGDQAVPLKTFLKSINIKPIKFHALRACFATQMLANGVPAAVVMKIGGWKKSSTMDIYLRLAGVETKGATDSLGFMPNEISFGDNVVSIFSGRSMND</sequence>
<keyword evidence="2" id="KW-0238">DNA-binding</keyword>
<evidence type="ECO:0000313" key="6">
    <source>
        <dbReference type="Proteomes" id="UP001302274"/>
    </source>
</evidence>
<keyword evidence="3" id="KW-0233">DNA recombination</keyword>
<evidence type="ECO:0000256" key="3">
    <source>
        <dbReference type="ARBA" id="ARBA00023172"/>
    </source>
</evidence>
<dbReference type="Gene3D" id="1.10.150.130">
    <property type="match status" value="1"/>
</dbReference>
<dbReference type="Gene3D" id="1.10.443.10">
    <property type="entry name" value="Intergrase catalytic core"/>
    <property type="match status" value="1"/>
</dbReference>
<dbReference type="InterPro" id="IPR028259">
    <property type="entry name" value="AP2-like_int_N"/>
</dbReference>
<dbReference type="Pfam" id="PF00589">
    <property type="entry name" value="Phage_integrase"/>
    <property type="match status" value="1"/>
</dbReference>
<evidence type="ECO:0000256" key="1">
    <source>
        <dbReference type="ARBA" id="ARBA00008857"/>
    </source>
</evidence>
<comment type="similarity">
    <text evidence="1">Belongs to the 'phage' integrase family.</text>
</comment>
<dbReference type="InterPro" id="IPR010998">
    <property type="entry name" value="Integrase_recombinase_N"/>
</dbReference>
<dbReference type="Proteomes" id="UP001302274">
    <property type="component" value="Unassembled WGS sequence"/>
</dbReference>
<protein>
    <submittedName>
        <fullName evidence="5">Site-specific integrase</fullName>
    </submittedName>
</protein>
<keyword evidence="6" id="KW-1185">Reference proteome</keyword>
<dbReference type="InterPro" id="IPR013762">
    <property type="entry name" value="Integrase-like_cat_sf"/>
</dbReference>
<dbReference type="Pfam" id="PF14657">
    <property type="entry name" value="Arm-DNA-bind_4"/>
    <property type="match status" value="1"/>
</dbReference>
<evidence type="ECO:0000313" key="5">
    <source>
        <dbReference type="EMBL" id="MEA9358443.1"/>
    </source>
</evidence>
<dbReference type="PANTHER" id="PTHR30349:SF64">
    <property type="entry name" value="PROPHAGE INTEGRASE INTD-RELATED"/>
    <property type="match status" value="1"/>
</dbReference>
<dbReference type="InterPro" id="IPR002104">
    <property type="entry name" value="Integrase_catalytic"/>
</dbReference>
<organism evidence="5 6">
    <name type="scientific">Bacteriovorax antarcticus</name>
    <dbReference type="NCBI Taxonomy" id="3088717"/>
    <lineage>
        <taxon>Bacteria</taxon>
        <taxon>Pseudomonadati</taxon>
        <taxon>Bdellovibrionota</taxon>
        <taxon>Bacteriovoracia</taxon>
        <taxon>Bacteriovoracales</taxon>
        <taxon>Bacteriovoracaceae</taxon>
        <taxon>Bacteriovorax</taxon>
    </lineage>
</organism>
<dbReference type="InterPro" id="IPR011010">
    <property type="entry name" value="DNA_brk_join_enz"/>
</dbReference>
<dbReference type="CDD" id="cd01189">
    <property type="entry name" value="INT_ICEBs1_C_like"/>
    <property type="match status" value="1"/>
</dbReference>
<feature type="domain" description="Tyr recombinase" evidence="4">
    <location>
        <begin position="175"/>
        <end position="359"/>
    </location>
</feature>
<dbReference type="PANTHER" id="PTHR30349">
    <property type="entry name" value="PHAGE INTEGRASE-RELATED"/>
    <property type="match status" value="1"/>
</dbReference>
<evidence type="ECO:0000259" key="4">
    <source>
        <dbReference type="PROSITE" id="PS51898"/>
    </source>
</evidence>
<dbReference type="RefSeq" id="WP_323578848.1">
    <property type="nucleotide sequence ID" value="NZ_JAYGJQ010000003.1"/>
</dbReference>
<accession>A0ABU5VZE6</accession>
<dbReference type="PROSITE" id="PS51898">
    <property type="entry name" value="TYR_RECOMBINASE"/>
    <property type="match status" value="1"/>
</dbReference>
<reference evidence="5 6" key="1">
    <citation type="submission" date="2023-11" db="EMBL/GenBank/DDBJ databases">
        <title>A Novel Polar Bacteriovorax (B. antarcticus) Isolated from the Biocrust in Antarctica.</title>
        <authorList>
            <person name="Mun W."/>
            <person name="Choi S.Y."/>
            <person name="Mitchell R.J."/>
        </authorList>
    </citation>
    <scope>NUCLEOTIDE SEQUENCE [LARGE SCALE GENOMIC DNA]</scope>
    <source>
        <strain evidence="5 6">PP10</strain>
    </source>
</reference>
<comment type="caution">
    <text evidence="5">The sequence shown here is derived from an EMBL/GenBank/DDBJ whole genome shotgun (WGS) entry which is preliminary data.</text>
</comment>
<dbReference type="EMBL" id="JAYGJQ010000003">
    <property type="protein sequence ID" value="MEA9358443.1"/>
    <property type="molecule type" value="Genomic_DNA"/>
</dbReference>
<gene>
    <name evidence="5" type="ORF">SHI21_19560</name>
</gene>
<proteinExistence type="inferred from homology"/>
<name>A0ABU5VZE6_9BACT</name>